<dbReference type="AlphaFoldDB" id="A0A2W1BPF5"/>
<dbReference type="Proteomes" id="UP000249218">
    <property type="component" value="Unassembled WGS sequence"/>
</dbReference>
<dbReference type="Pfam" id="PF03260">
    <property type="entry name" value="Lipoprotein_11"/>
    <property type="match status" value="1"/>
</dbReference>
<dbReference type="InterPro" id="IPR004943">
    <property type="entry name" value="Lipoprotein_11"/>
</dbReference>
<evidence type="ECO:0000313" key="3">
    <source>
        <dbReference type="Proteomes" id="UP000249218"/>
    </source>
</evidence>
<dbReference type="OrthoDB" id="7401160at2759"/>
<proteinExistence type="predicted"/>
<accession>A0A2W1BPF5</accession>
<gene>
    <name evidence="2" type="primary">HaOG203973</name>
    <name evidence="2" type="ORF">B5X24_HaOG203973</name>
</gene>
<keyword evidence="1" id="KW-0732">Signal</keyword>
<evidence type="ECO:0000256" key="1">
    <source>
        <dbReference type="ARBA" id="ARBA00022729"/>
    </source>
</evidence>
<keyword evidence="3" id="KW-1185">Reference proteome</keyword>
<dbReference type="Gene3D" id="1.10.10.2400">
    <property type="entry name" value="Lepidopteran low molecular weight (30 kD) lipoprotein, N-terminal domain"/>
    <property type="match status" value="1"/>
</dbReference>
<evidence type="ECO:0000313" key="2">
    <source>
        <dbReference type="EMBL" id="PZC76929.1"/>
    </source>
</evidence>
<dbReference type="Gene3D" id="2.80.10.50">
    <property type="match status" value="1"/>
</dbReference>
<organism evidence="2 3">
    <name type="scientific">Helicoverpa armigera</name>
    <name type="common">Cotton bollworm</name>
    <name type="synonym">Heliothis armigera</name>
    <dbReference type="NCBI Taxonomy" id="29058"/>
    <lineage>
        <taxon>Eukaryota</taxon>
        <taxon>Metazoa</taxon>
        <taxon>Ecdysozoa</taxon>
        <taxon>Arthropoda</taxon>
        <taxon>Hexapoda</taxon>
        <taxon>Insecta</taxon>
        <taxon>Pterygota</taxon>
        <taxon>Neoptera</taxon>
        <taxon>Endopterygota</taxon>
        <taxon>Lepidoptera</taxon>
        <taxon>Glossata</taxon>
        <taxon>Ditrysia</taxon>
        <taxon>Noctuoidea</taxon>
        <taxon>Noctuidae</taxon>
        <taxon>Heliothinae</taxon>
        <taxon>Helicoverpa</taxon>
    </lineage>
</organism>
<protein>
    <submittedName>
        <fullName evidence="2">Uncharacterized protein</fullName>
    </submittedName>
</protein>
<dbReference type="GO" id="GO:0005576">
    <property type="term" value="C:extracellular region"/>
    <property type="evidence" value="ECO:0007669"/>
    <property type="project" value="InterPro"/>
</dbReference>
<sequence length="436" mass="49065">MHSISAWKLARRPNYITNKDKTYPYSEVPYLGEYNLVKIPLSLNNLIEHVDYWGEGRITTSAGISGFSDCYNVNHVFQLVSNGADRDRKIPNRIPVVNYTNCDTSSYIKDNSVKTVTIMGAPINTSCAKDIARIVNSDLGQVIAYGFERDSQYSKNLINELNKKAIFHCPKYTLPAGLRGLTLFDSELALLNLTAVKDHLYNNISAGSYDVALELTKNMNNDTGSQAIGEVVNKLILNAKANVIAYAYKLWNSEDSQIIGNSFPAAFSLIFKGDAVTITNMEYQQALKLNSDVDSHNDRFASGDRADKTSKNVSWKFVPMWVNDNVVFKICNMESNMYLKLDAETDSLGDRKALGSSNDNETNHQYFVEPLMKDETLVFHLINCEHHQALKMDVNVDSNGDRLLWGHNGDPRGQNNTLNWVIYDNTKVWEKGIIEI</sequence>
<dbReference type="InterPro" id="IPR042046">
    <property type="entry name" value="Lipoprotein_11_N"/>
</dbReference>
<reference evidence="2 3" key="1">
    <citation type="journal article" date="2017" name="BMC Biol.">
        <title>Genomic innovations, transcriptional plasticity and gene loss underlying the evolution and divergence of two highly polyphagous and invasive Helicoverpa pest species.</title>
        <authorList>
            <person name="Pearce S.L."/>
            <person name="Clarke D.F."/>
            <person name="East P.D."/>
            <person name="Elfekih S."/>
            <person name="Gordon K.H."/>
            <person name="Jermiin L.S."/>
            <person name="McGaughran A."/>
            <person name="Oakeshott J.G."/>
            <person name="Papanikolaou A."/>
            <person name="Perera O.P."/>
            <person name="Rane R.V."/>
            <person name="Richards S."/>
            <person name="Tay W.T."/>
            <person name="Walsh T.K."/>
            <person name="Anderson A."/>
            <person name="Anderson C.J."/>
            <person name="Asgari S."/>
            <person name="Board P.G."/>
            <person name="Bretschneider A."/>
            <person name="Campbell P.M."/>
            <person name="Chertemps T."/>
            <person name="Christeller J.T."/>
            <person name="Coppin C.W."/>
            <person name="Downes S.J."/>
            <person name="Duan G."/>
            <person name="Farnsworth C.A."/>
            <person name="Good R.T."/>
            <person name="Han L.B."/>
            <person name="Han Y.C."/>
            <person name="Hatje K."/>
            <person name="Horne I."/>
            <person name="Huang Y.P."/>
            <person name="Hughes D.S."/>
            <person name="Jacquin-Joly E."/>
            <person name="James W."/>
            <person name="Jhangiani S."/>
            <person name="Kollmar M."/>
            <person name="Kuwar S.S."/>
            <person name="Li S."/>
            <person name="Liu N.Y."/>
            <person name="Maibeche M.T."/>
            <person name="Miller J.R."/>
            <person name="Montagne N."/>
            <person name="Perry T."/>
            <person name="Qu J."/>
            <person name="Song S.V."/>
            <person name="Sutton G.G."/>
            <person name="Vogel H."/>
            <person name="Walenz B.P."/>
            <person name="Xu W."/>
            <person name="Zhang H.J."/>
            <person name="Zou Z."/>
            <person name="Batterham P."/>
            <person name="Edwards O.R."/>
            <person name="Feyereisen R."/>
            <person name="Gibbs R.A."/>
            <person name="Heckel D.G."/>
            <person name="McGrath A."/>
            <person name="Robin C."/>
            <person name="Scherer S.E."/>
            <person name="Worley K.C."/>
            <person name="Wu Y.D."/>
        </authorList>
    </citation>
    <scope>NUCLEOTIDE SEQUENCE [LARGE SCALE GENOMIC DNA]</scope>
    <source>
        <strain evidence="2">Harm_GR_Male_#8</strain>
        <tissue evidence="2">Whole organism</tissue>
    </source>
</reference>
<name>A0A2W1BPF5_HELAM</name>
<dbReference type="EMBL" id="KZ149940">
    <property type="protein sequence ID" value="PZC76929.1"/>
    <property type="molecule type" value="Genomic_DNA"/>
</dbReference>